<dbReference type="Gene3D" id="2.60.40.10">
    <property type="entry name" value="Immunoglobulins"/>
    <property type="match status" value="1"/>
</dbReference>
<sequence>MFLKEFNTMITFILILCAISQETMVQTATKKAQDILPATIFWRNTGMIILDSDLILTCSTHGRDTEHRPVHVYLCKNGDAVEMIKSTKELIIFTLKSVNTQQNGNYSCVFSETYHELQKVRGKGDNSISIQVIDRILPADILPKGSRTVKQGEIVEFKCTILDPRIQTKYVKTLVHSYLCKNGNALQMQ</sequence>
<name>A0ABD0XH37_UMBPY</name>
<gene>
    <name evidence="2" type="ORF">UPYG_G00083280</name>
</gene>
<dbReference type="InterPro" id="IPR036179">
    <property type="entry name" value="Ig-like_dom_sf"/>
</dbReference>
<dbReference type="Proteomes" id="UP001557470">
    <property type="component" value="Unassembled WGS sequence"/>
</dbReference>
<organism evidence="2 3">
    <name type="scientific">Umbra pygmaea</name>
    <name type="common">Eastern mudminnow</name>
    <dbReference type="NCBI Taxonomy" id="75934"/>
    <lineage>
        <taxon>Eukaryota</taxon>
        <taxon>Metazoa</taxon>
        <taxon>Chordata</taxon>
        <taxon>Craniata</taxon>
        <taxon>Vertebrata</taxon>
        <taxon>Euteleostomi</taxon>
        <taxon>Actinopterygii</taxon>
        <taxon>Neopterygii</taxon>
        <taxon>Teleostei</taxon>
        <taxon>Protacanthopterygii</taxon>
        <taxon>Esociformes</taxon>
        <taxon>Umbridae</taxon>
        <taxon>Umbra</taxon>
    </lineage>
</organism>
<feature type="signal peptide" evidence="1">
    <location>
        <begin position="1"/>
        <end position="25"/>
    </location>
</feature>
<dbReference type="EMBL" id="JAGEUA010000002">
    <property type="protein sequence ID" value="KAL1007192.1"/>
    <property type="molecule type" value="Genomic_DNA"/>
</dbReference>
<evidence type="ECO:0000256" key="1">
    <source>
        <dbReference type="SAM" id="SignalP"/>
    </source>
</evidence>
<protein>
    <submittedName>
        <fullName evidence="2">Uncharacterized protein</fullName>
    </submittedName>
</protein>
<dbReference type="AlphaFoldDB" id="A0ABD0XH37"/>
<comment type="caution">
    <text evidence="2">The sequence shown here is derived from an EMBL/GenBank/DDBJ whole genome shotgun (WGS) entry which is preliminary data.</text>
</comment>
<keyword evidence="1" id="KW-0732">Signal</keyword>
<dbReference type="SUPFAM" id="SSF48726">
    <property type="entry name" value="Immunoglobulin"/>
    <property type="match status" value="1"/>
</dbReference>
<reference evidence="2 3" key="1">
    <citation type="submission" date="2024-06" db="EMBL/GenBank/DDBJ databases">
        <authorList>
            <person name="Pan Q."/>
            <person name="Wen M."/>
            <person name="Jouanno E."/>
            <person name="Zahm M."/>
            <person name="Klopp C."/>
            <person name="Cabau C."/>
            <person name="Louis A."/>
            <person name="Berthelot C."/>
            <person name="Parey E."/>
            <person name="Roest Crollius H."/>
            <person name="Montfort J."/>
            <person name="Robinson-Rechavi M."/>
            <person name="Bouchez O."/>
            <person name="Lampietro C."/>
            <person name="Lopez Roques C."/>
            <person name="Donnadieu C."/>
            <person name="Postlethwait J."/>
            <person name="Bobe J."/>
            <person name="Verreycken H."/>
            <person name="Guiguen Y."/>
        </authorList>
    </citation>
    <scope>NUCLEOTIDE SEQUENCE [LARGE SCALE GENOMIC DNA]</scope>
    <source>
        <strain evidence="2">Up_M1</strain>
        <tissue evidence="2">Testis</tissue>
    </source>
</reference>
<evidence type="ECO:0000313" key="3">
    <source>
        <dbReference type="Proteomes" id="UP001557470"/>
    </source>
</evidence>
<proteinExistence type="predicted"/>
<feature type="chain" id="PRO_5044810694" evidence="1">
    <location>
        <begin position="26"/>
        <end position="189"/>
    </location>
</feature>
<keyword evidence="3" id="KW-1185">Reference proteome</keyword>
<evidence type="ECO:0000313" key="2">
    <source>
        <dbReference type="EMBL" id="KAL1007192.1"/>
    </source>
</evidence>
<dbReference type="InterPro" id="IPR013783">
    <property type="entry name" value="Ig-like_fold"/>
</dbReference>
<accession>A0ABD0XH37</accession>
<feature type="non-terminal residue" evidence="2">
    <location>
        <position position="189"/>
    </location>
</feature>